<keyword evidence="3" id="KW-1185">Reference proteome</keyword>
<feature type="signal peptide" evidence="1">
    <location>
        <begin position="1"/>
        <end position="20"/>
    </location>
</feature>
<evidence type="ECO:0000256" key="1">
    <source>
        <dbReference type="SAM" id="SignalP"/>
    </source>
</evidence>
<reference evidence="3" key="1">
    <citation type="submission" date="2016-10" db="EMBL/GenBank/DDBJ databases">
        <authorList>
            <person name="Varghese N."/>
            <person name="Submissions S."/>
        </authorList>
    </citation>
    <scope>NUCLEOTIDE SEQUENCE [LARGE SCALE GENOMIC DNA]</scope>
    <source>
        <strain evidence="3">DSM 15282</strain>
    </source>
</reference>
<dbReference type="Proteomes" id="UP000199564">
    <property type="component" value="Unassembled WGS sequence"/>
</dbReference>
<evidence type="ECO:0000313" key="3">
    <source>
        <dbReference type="Proteomes" id="UP000199564"/>
    </source>
</evidence>
<evidence type="ECO:0008006" key="4">
    <source>
        <dbReference type="Google" id="ProtNLM"/>
    </source>
</evidence>
<accession>A0A1I5G1W3</accession>
<protein>
    <recommendedName>
        <fullName evidence="4">Outer membrane insertion C-terminal signal</fullName>
    </recommendedName>
</protein>
<sequence length="138" mass="15620">MKKILLTLIFCVSFAFISQAQWTVSYHQSDLPFVGVNKQLGEKWIPEFRLGTNSFTRFLSLELVANYMVKSDEDLQIYLGLGGRVNTFPGVVIPAGINYYPFAKKDFGFHLEVAPIISTQTGGLLRGSLGFRYRFLKN</sequence>
<organism evidence="2 3">
    <name type="scientific">Algoriphagus ornithinivorans</name>
    <dbReference type="NCBI Taxonomy" id="226506"/>
    <lineage>
        <taxon>Bacteria</taxon>
        <taxon>Pseudomonadati</taxon>
        <taxon>Bacteroidota</taxon>
        <taxon>Cytophagia</taxon>
        <taxon>Cytophagales</taxon>
        <taxon>Cyclobacteriaceae</taxon>
        <taxon>Algoriphagus</taxon>
    </lineage>
</organism>
<dbReference type="RefSeq" id="WP_091653398.1">
    <property type="nucleotide sequence ID" value="NZ_FOVW01000005.1"/>
</dbReference>
<evidence type="ECO:0000313" key="2">
    <source>
        <dbReference type="EMBL" id="SFO29972.1"/>
    </source>
</evidence>
<name>A0A1I5G1W3_9BACT</name>
<keyword evidence="1" id="KW-0732">Signal</keyword>
<feature type="chain" id="PRO_5011791011" description="Outer membrane insertion C-terminal signal" evidence="1">
    <location>
        <begin position="21"/>
        <end position="138"/>
    </location>
</feature>
<dbReference type="AlphaFoldDB" id="A0A1I5G1W3"/>
<gene>
    <name evidence="2" type="ORF">SAMN04488519_105164</name>
</gene>
<dbReference type="EMBL" id="FOVW01000005">
    <property type="protein sequence ID" value="SFO29972.1"/>
    <property type="molecule type" value="Genomic_DNA"/>
</dbReference>
<proteinExistence type="predicted"/>